<dbReference type="Gene3D" id="3.30.420.340">
    <property type="entry name" value="UvrC, RNAse H endonuclease domain"/>
    <property type="match status" value="1"/>
</dbReference>
<dbReference type="SMART" id="SM00465">
    <property type="entry name" value="GIYc"/>
    <property type="match status" value="1"/>
</dbReference>
<evidence type="ECO:0000259" key="2">
    <source>
        <dbReference type="PROSITE" id="PS50164"/>
    </source>
</evidence>
<feature type="domain" description="UVR" evidence="1">
    <location>
        <begin position="231"/>
        <end position="266"/>
    </location>
</feature>
<dbReference type="InterPro" id="IPR047296">
    <property type="entry name" value="GIY-YIG_UvrC_Cho"/>
</dbReference>
<dbReference type="Pfam" id="PF08459">
    <property type="entry name" value="UvrC_RNaseH_dom"/>
    <property type="match status" value="1"/>
</dbReference>
<dbReference type="PANTHER" id="PTHR30562">
    <property type="entry name" value="UVRC/OXIDOREDUCTASE"/>
    <property type="match status" value="1"/>
</dbReference>
<dbReference type="InterPro" id="IPR035901">
    <property type="entry name" value="GIY-YIG_endonuc_sf"/>
</dbReference>
<dbReference type="SUPFAM" id="SSF46600">
    <property type="entry name" value="C-terminal UvrC-binding domain of UvrB"/>
    <property type="match status" value="1"/>
</dbReference>
<dbReference type="InterPro" id="IPR050066">
    <property type="entry name" value="UvrABC_protein_C"/>
</dbReference>
<dbReference type="SUPFAM" id="SSF82771">
    <property type="entry name" value="GIY-YIG endonuclease"/>
    <property type="match status" value="1"/>
</dbReference>
<dbReference type="InterPro" id="IPR038476">
    <property type="entry name" value="UvrC_RNase_H_dom_sf"/>
</dbReference>
<dbReference type="EMBL" id="PFPB01000052">
    <property type="protein sequence ID" value="PIZ88767.1"/>
    <property type="molecule type" value="Genomic_DNA"/>
</dbReference>
<dbReference type="PROSITE" id="PS50164">
    <property type="entry name" value="GIY_YIG"/>
    <property type="match status" value="1"/>
</dbReference>
<dbReference type="PROSITE" id="PS50165">
    <property type="entry name" value="UVRC"/>
    <property type="match status" value="1"/>
</dbReference>
<dbReference type="GO" id="GO:0006289">
    <property type="term" value="P:nucleotide-excision repair"/>
    <property type="evidence" value="ECO:0007669"/>
    <property type="project" value="InterPro"/>
</dbReference>
<dbReference type="Proteomes" id="UP000230760">
    <property type="component" value="Unassembled WGS sequence"/>
</dbReference>
<sequence>MGKFKFITKEKISRLPKIPGVYCFKNEKEILYIGKATNIRERVKNHFPSRSEGERRTNVLRTQQSSYKDYLFLEKVKKIGCIKTKSEIEALILEANLIKKHQPKYNVIWKDDKNYFYVGITKEDYPRIFITHQLKTQSSKRKTQNYNSKLKTAFVGPFVDGGALKETLKILRKVFPFRTCKNLPKRPCLWYHLERCPSPCQIKVKNQKSKVKNKCQQNAKNLMKILQGKKIRVLKNLREEMKIASKIQDFERAAKIRDQIESLEKILAHAKILEPQPEIFQKWDEVEKELKRFLEVKKRISRIEAYDASNIQGQEATGSMVTFINGQPNKNQYRKFKITGKFTPYRPAGSGTGAGPNDVAMLKEVLNRRFKHPEWPFPDLILI</sequence>
<dbReference type="InterPro" id="IPR001943">
    <property type="entry name" value="UVR_dom"/>
</dbReference>
<dbReference type="Gene3D" id="4.10.860.10">
    <property type="entry name" value="UVR domain"/>
    <property type="match status" value="1"/>
</dbReference>
<feature type="non-terminal residue" evidence="4">
    <location>
        <position position="383"/>
    </location>
</feature>
<evidence type="ECO:0000313" key="4">
    <source>
        <dbReference type="EMBL" id="PIZ88767.1"/>
    </source>
</evidence>
<accession>A0A2M7UXT2</accession>
<feature type="domain" description="UvrC family homology region profile" evidence="3">
    <location>
        <begin position="281"/>
        <end position="383"/>
    </location>
</feature>
<dbReference type="PANTHER" id="PTHR30562:SF1">
    <property type="entry name" value="UVRABC SYSTEM PROTEIN C"/>
    <property type="match status" value="1"/>
</dbReference>
<proteinExistence type="predicted"/>
<name>A0A2M7UXT2_9BACT</name>
<evidence type="ECO:0000259" key="1">
    <source>
        <dbReference type="PROSITE" id="PS50151"/>
    </source>
</evidence>
<gene>
    <name evidence="4" type="ORF">COX90_02835</name>
</gene>
<evidence type="ECO:0000259" key="3">
    <source>
        <dbReference type="PROSITE" id="PS50165"/>
    </source>
</evidence>
<evidence type="ECO:0008006" key="6">
    <source>
        <dbReference type="Google" id="ProtNLM"/>
    </source>
</evidence>
<comment type="caution">
    <text evidence="4">The sequence shown here is derived from an EMBL/GenBank/DDBJ whole genome shotgun (WGS) entry which is preliminary data.</text>
</comment>
<dbReference type="InterPro" id="IPR000305">
    <property type="entry name" value="GIY-YIG_endonuc"/>
</dbReference>
<reference evidence="5" key="1">
    <citation type="submission" date="2017-09" db="EMBL/GenBank/DDBJ databases">
        <title>Depth-based differentiation of microbial function through sediment-hosted aquifers and enrichment of novel symbionts in the deep terrestrial subsurface.</title>
        <authorList>
            <person name="Probst A.J."/>
            <person name="Ladd B."/>
            <person name="Jarett J.K."/>
            <person name="Geller-Mcgrath D.E."/>
            <person name="Sieber C.M.K."/>
            <person name="Emerson J.B."/>
            <person name="Anantharaman K."/>
            <person name="Thomas B.C."/>
            <person name="Malmstrom R."/>
            <person name="Stieglmeier M."/>
            <person name="Klingl A."/>
            <person name="Woyke T."/>
            <person name="Ryan C.M."/>
            <person name="Banfield J.F."/>
        </authorList>
    </citation>
    <scope>NUCLEOTIDE SEQUENCE [LARGE SCALE GENOMIC DNA]</scope>
</reference>
<dbReference type="InterPro" id="IPR036876">
    <property type="entry name" value="UVR_dom_sf"/>
</dbReference>
<dbReference type="GO" id="GO:0009380">
    <property type="term" value="C:excinuclease repair complex"/>
    <property type="evidence" value="ECO:0007669"/>
    <property type="project" value="TreeGrafter"/>
</dbReference>
<feature type="domain" description="GIY-YIG" evidence="2">
    <location>
        <begin position="17"/>
        <end position="107"/>
    </location>
</feature>
<dbReference type="AlphaFoldDB" id="A0A2M7UXT2"/>
<organism evidence="4 5">
    <name type="scientific">Candidatus Nealsonbacteria bacterium CG_4_10_14_0_2_um_filter_38_17</name>
    <dbReference type="NCBI Taxonomy" id="1974680"/>
    <lineage>
        <taxon>Bacteria</taxon>
        <taxon>Candidatus Nealsoniibacteriota</taxon>
    </lineage>
</organism>
<protein>
    <recommendedName>
        <fullName evidence="6">Excinuclease ABC subunit C</fullName>
    </recommendedName>
</protein>
<dbReference type="Gene3D" id="3.40.1440.10">
    <property type="entry name" value="GIY-YIG endonuclease"/>
    <property type="match status" value="1"/>
</dbReference>
<dbReference type="GO" id="GO:0009381">
    <property type="term" value="F:excinuclease ABC activity"/>
    <property type="evidence" value="ECO:0007669"/>
    <property type="project" value="InterPro"/>
</dbReference>
<dbReference type="Pfam" id="PF02151">
    <property type="entry name" value="UVR"/>
    <property type="match status" value="1"/>
</dbReference>
<dbReference type="PROSITE" id="PS50151">
    <property type="entry name" value="UVR"/>
    <property type="match status" value="1"/>
</dbReference>
<evidence type="ECO:0000313" key="5">
    <source>
        <dbReference type="Proteomes" id="UP000230760"/>
    </source>
</evidence>
<dbReference type="Pfam" id="PF01541">
    <property type="entry name" value="GIY-YIG"/>
    <property type="match status" value="1"/>
</dbReference>
<dbReference type="InterPro" id="IPR001162">
    <property type="entry name" value="UvrC_RNase_H_dom"/>
</dbReference>
<dbReference type="CDD" id="cd10434">
    <property type="entry name" value="GIY-YIG_UvrC_Cho"/>
    <property type="match status" value="1"/>
</dbReference>